<comment type="caution">
    <text evidence="1">The sequence shown here is derived from an EMBL/GenBank/DDBJ whole genome shotgun (WGS) entry which is preliminary data.</text>
</comment>
<dbReference type="RefSeq" id="WP_121392179.1">
    <property type="nucleotide sequence ID" value="NZ_RCDD01000002.1"/>
</dbReference>
<dbReference type="Proteomes" id="UP000282454">
    <property type="component" value="Unassembled WGS sequence"/>
</dbReference>
<name>A0A421B4S6_9PSEU</name>
<organism evidence="1 2">
    <name type="scientific">Actinokineospora cianjurensis</name>
    <dbReference type="NCBI Taxonomy" id="585224"/>
    <lineage>
        <taxon>Bacteria</taxon>
        <taxon>Bacillati</taxon>
        <taxon>Actinomycetota</taxon>
        <taxon>Actinomycetes</taxon>
        <taxon>Pseudonocardiales</taxon>
        <taxon>Pseudonocardiaceae</taxon>
        <taxon>Actinokineospora</taxon>
    </lineage>
</organism>
<gene>
    <name evidence="1" type="ORF">CLV68_3874</name>
</gene>
<proteinExistence type="predicted"/>
<accession>A0A421B4S6</accession>
<dbReference type="OrthoDB" id="9794241at2"/>
<dbReference type="EMBL" id="RCDD01000002">
    <property type="protein sequence ID" value="RLK59387.1"/>
    <property type="molecule type" value="Genomic_DNA"/>
</dbReference>
<evidence type="ECO:0000313" key="2">
    <source>
        <dbReference type="Proteomes" id="UP000282454"/>
    </source>
</evidence>
<evidence type="ECO:0000313" key="1">
    <source>
        <dbReference type="EMBL" id="RLK59387.1"/>
    </source>
</evidence>
<keyword evidence="2" id="KW-1185">Reference proteome</keyword>
<dbReference type="Pfam" id="PF09365">
    <property type="entry name" value="DUF2461"/>
    <property type="match status" value="1"/>
</dbReference>
<dbReference type="InterPro" id="IPR012808">
    <property type="entry name" value="CHP02453"/>
</dbReference>
<dbReference type="AlphaFoldDB" id="A0A421B4S6"/>
<protein>
    <submittedName>
        <fullName evidence="1">Uncharacterized protein (DUF2461 family)</fullName>
    </submittedName>
</protein>
<reference evidence="1 2" key="1">
    <citation type="submission" date="2018-10" db="EMBL/GenBank/DDBJ databases">
        <title>Genomic Encyclopedia of Archaeal and Bacterial Type Strains, Phase II (KMG-II): from individual species to whole genera.</title>
        <authorList>
            <person name="Goeker M."/>
        </authorList>
    </citation>
    <scope>NUCLEOTIDE SEQUENCE [LARGE SCALE GENOMIC DNA]</scope>
    <source>
        <strain evidence="1 2">DSM 45657</strain>
    </source>
</reference>
<sequence>MSRRFTGWPVQALDVLHKLEGVPTTEVREDTRADRERLVRAPMVDLLSDLADADPRYADFSVWHFAKDPFWWQHQGAVVRLARNVEIGLRFDLDGLHVKGAWHYPDPGQVRQFRSAVAEDSTGTELVEILAALPDQFEVTGDVMKRGPRDYPPDHPRADLLRYRSLVATRPVWPDDAIHTAAAVDQVLAVAQELDALLSWLARHVPLPQPRKPARR</sequence>